<dbReference type="Pfam" id="PF00328">
    <property type="entry name" value="His_Phos_2"/>
    <property type="match status" value="1"/>
</dbReference>
<name>A0A0L0GHD5_9EUKA</name>
<dbReference type="PROSITE" id="PS00778">
    <property type="entry name" value="HIS_ACID_PHOSPHAT_2"/>
    <property type="match status" value="1"/>
</dbReference>
<dbReference type="eggNOG" id="KOG3720">
    <property type="taxonomic scope" value="Eukaryota"/>
</dbReference>
<dbReference type="RefSeq" id="XP_014161655.1">
    <property type="nucleotide sequence ID" value="XM_014306180.1"/>
</dbReference>
<dbReference type="SUPFAM" id="SSF53254">
    <property type="entry name" value="Phosphoglycerate mutase-like"/>
    <property type="match status" value="1"/>
</dbReference>
<dbReference type="AlphaFoldDB" id="A0A0L0GHD5"/>
<comment type="similarity">
    <text evidence="1">Belongs to the histidine acid phosphatase family.</text>
</comment>
<dbReference type="Proteomes" id="UP000054560">
    <property type="component" value="Unassembled WGS sequence"/>
</dbReference>
<dbReference type="STRING" id="667725.A0A0L0GHD5"/>
<evidence type="ECO:0000313" key="3">
    <source>
        <dbReference type="Proteomes" id="UP000054560"/>
    </source>
</evidence>
<dbReference type="EMBL" id="KQ241599">
    <property type="protein sequence ID" value="KNC87753.1"/>
    <property type="molecule type" value="Genomic_DNA"/>
</dbReference>
<dbReference type="CDD" id="cd07061">
    <property type="entry name" value="HP_HAP_like"/>
    <property type="match status" value="1"/>
</dbReference>
<accession>A0A0L0GHD5</accession>
<dbReference type="InterPro" id="IPR050645">
    <property type="entry name" value="Histidine_acid_phosphatase"/>
</dbReference>
<protein>
    <recommendedName>
        <fullName evidence="4">Acid phosphatase</fullName>
    </recommendedName>
</protein>
<dbReference type="PANTHER" id="PTHR11567">
    <property type="entry name" value="ACID PHOSPHATASE-RELATED"/>
    <property type="match status" value="1"/>
</dbReference>
<proteinExistence type="inferred from homology"/>
<evidence type="ECO:0000256" key="1">
    <source>
        <dbReference type="ARBA" id="ARBA00005375"/>
    </source>
</evidence>
<sequence length="456" mass="51825">MSDKYNLGQMEISFSRKPSVVVIAVALALSLLWLVAQTVQYVGASFDPFASDWKAESSTFAPKDSTYIPIMSQILFRHGDRTAVTSPIPKVSYPAADYYMCDMGRIESFTYKGDNSKERPNPSLKIIATDDEHEPVCEKGLLTAKGCRQHVALGGKMLQKYGNYYLQTSTSERLSLTQLHATNYDRTHKSLACFLKGFRLFEGEANLDVKVAQQASTILHPNSHCQQFVDAISDVYTTPEWITRWKSHGEPLVNPVAHELGIAEDELLRYITSKGKKGPLWESVFDQLHVRMSHALGFPGTLTQDMYDRVRKEASVQLGIAFSDQTMLEIGTMALMQMLYDEMDRRFTDYKKNRSPNLNDRLQLRLYSGHDTTIIPMLCAMAVYDDEWPGYASHFDIQLAVKDENPFVRVYYQNSDTDTSERLLKLPGCAQDVCTLKEFKAIAYQYRRNRECDAIP</sequence>
<reference evidence="2 3" key="1">
    <citation type="submission" date="2011-02" db="EMBL/GenBank/DDBJ databases">
        <title>The Genome Sequence of Sphaeroforma arctica JP610.</title>
        <authorList>
            <consortium name="The Broad Institute Genome Sequencing Platform"/>
            <person name="Russ C."/>
            <person name="Cuomo C."/>
            <person name="Young S.K."/>
            <person name="Zeng Q."/>
            <person name="Gargeya S."/>
            <person name="Alvarado L."/>
            <person name="Berlin A."/>
            <person name="Chapman S.B."/>
            <person name="Chen Z."/>
            <person name="Freedman E."/>
            <person name="Gellesch M."/>
            <person name="Goldberg J."/>
            <person name="Griggs A."/>
            <person name="Gujja S."/>
            <person name="Heilman E."/>
            <person name="Heiman D."/>
            <person name="Howarth C."/>
            <person name="Mehta T."/>
            <person name="Neiman D."/>
            <person name="Pearson M."/>
            <person name="Roberts A."/>
            <person name="Saif S."/>
            <person name="Shea T."/>
            <person name="Shenoy N."/>
            <person name="Sisk P."/>
            <person name="Stolte C."/>
            <person name="Sykes S."/>
            <person name="White J."/>
            <person name="Yandava C."/>
            <person name="Burger G."/>
            <person name="Gray M.W."/>
            <person name="Holland P.W.H."/>
            <person name="King N."/>
            <person name="Lang F.B.F."/>
            <person name="Roger A.J."/>
            <person name="Ruiz-Trillo I."/>
            <person name="Haas B."/>
            <person name="Nusbaum C."/>
            <person name="Birren B."/>
        </authorList>
    </citation>
    <scope>NUCLEOTIDE SEQUENCE [LARGE SCALE GENOMIC DNA]</scope>
    <source>
        <strain evidence="2 3">JP610</strain>
    </source>
</reference>
<organism evidence="2 3">
    <name type="scientific">Sphaeroforma arctica JP610</name>
    <dbReference type="NCBI Taxonomy" id="667725"/>
    <lineage>
        <taxon>Eukaryota</taxon>
        <taxon>Ichthyosporea</taxon>
        <taxon>Ichthyophonida</taxon>
        <taxon>Sphaeroforma</taxon>
    </lineage>
</organism>
<gene>
    <name evidence="2" type="ORF">SARC_00125</name>
</gene>
<evidence type="ECO:0008006" key="4">
    <source>
        <dbReference type="Google" id="ProtNLM"/>
    </source>
</evidence>
<dbReference type="InterPro" id="IPR033379">
    <property type="entry name" value="Acid_Pase_AS"/>
</dbReference>
<dbReference type="InterPro" id="IPR000560">
    <property type="entry name" value="His_Pase_clade-2"/>
</dbReference>
<dbReference type="GeneID" id="25900629"/>
<dbReference type="InterPro" id="IPR029033">
    <property type="entry name" value="His_PPase_superfam"/>
</dbReference>
<keyword evidence="3" id="KW-1185">Reference proteome</keyword>
<dbReference type="PANTHER" id="PTHR11567:SF171">
    <property type="entry name" value="ACID PHOSPHATASE FAMILY"/>
    <property type="match status" value="1"/>
</dbReference>
<dbReference type="OrthoDB" id="10257284at2759"/>
<evidence type="ECO:0000313" key="2">
    <source>
        <dbReference type="EMBL" id="KNC87753.1"/>
    </source>
</evidence>
<dbReference type="GO" id="GO:0016791">
    <property type="term" value="F:phosphatase activity"/>
    <property type="evidence" value="ECO:0007669"/>
    <property type="project" value="TreeGrafter"/>
</dbReference>
<dbReference type="Gene3D" id="3.40.50.1240">
    <property type="entry name" value="Phosphoglycerate mutase-like"/>
    <property type="match status" value="1"/>
</dbReference>